<dbReference type="AlphaFoldDB" id="A0A166G8N3"/>
<evidence type="ECO:0000313" key="2">
    <source>
        <dbReference type="Proteomes" id="UP000076532"/>
    </source>
</evidence>
<dbReference type="EMBL" id="KV417581">
    <property type="protein sequence ID" value="KZP17580.1"/>
    <property type="molecule type" value="Genomic_DNA"/>
</dbReference>
<proteinExistence type="predicted"/>
<evidence type="ECO:0000313" key="1">
    <source>
        <dbReference type="EMBL" id="KZP17580.1"/>
    </source>
</evidence>
<gene>
    <name evidence="1" type="ORF">FIBSPDRAFT_864760</name>
</gene>
<dbReference type="InterPro" id="IPR011993">
    <property type="entry name" value="PH-like_dom_sf"/>
</dbReference>
<evidence type="ECO:0008006" key="3">
    <source>
        <dbReference type="Google" id="ProtNLM"/>
    </source>
</evidence>
<dbReference type="Proteomes" id="UP000076532">
    <property type="component" value="Unassembled WGS sequence"/>
</dbReference>
<keyword evidence="2" id="KW-1185">Reference proteome</keyword>
<reference evidence="1 2" key="1">
    <citation type="journal article" date="2016" name="Mol. Biol. Evol.">
        <title>Comparative Genomics of Early-Diverging Mushroom-Forming Fungi Provides Insights into the Origins of Lignocellulose Decay Capabilities.</title>
        <authorList>
            <person name="Nagy L.G."/>
            <person name="Riley R."/>
            <person name="Tritt A."/>
            <person name="Adam C."/>
            <person name="Daum C."/>
            <person name="Floudas D."/>
            <person name="Sun H."/>
            <person name="Yadav J.S."/>
            <person name="Pangilinan J."/>
            <person name="Larsson K.H."/>
            <person name="Matsuura K."/>
            <person name="Barry K."/>
            <person name="Labutti K."/>
            <person name="Kuo R."/>
            <person name="Ohm R.A."/>
            <person name="Bhattacharya S.S."/>
            <person name="Shirouzu T."/>
            <person name="Yoshinaga Y."/>
            <person name="Martin F.M."/>
            <person name="Grigoriev I.V."/>
            <person name="Hibbett D.S."/>
        </authorList>
    </citation>
    <scope>NUCLEOTIDE SEQUENCE [LARGE SCALE GENOMIC DNA]</scope>
    <source>
        <strain evidence="1 2">CBS 109695</strain>
    </source>
</reference>
<sequence length="121" mass="13219">MHEDRILRGNKAFTGGMPGHIKRLAHSERADQRLLFRREPLGKVSMNVPMSPAVRCSFDAEDGILRIVLKEAITAEGGNGAGTHELVVYAIKRGRVPKQDFTEFAETLTAAYAPKAEAGTT</sequence>
<accession>A0A166G8N3</accession>
<name>A0A166G8N3_9AGAM</name>
<protein>
    <recommendedName>
        <fullName evidence="3">RanBD1 domain-containing protein</fullName>
    </recommendedName>
</protein>
<dbReference type="Gene3D" id="2.30.29.30">
    <property type="entry name" value="Pleckstrin-homology domain (PH domain)/Phosphotyrosine-binding domain (PTB)"/>
    <property type="match status" value="1"/>
</dbReference>
<dbReference type="OrthoDB" id="2357150at2759"/>
<organism evidence="1 2">
    <name type="scientific">Athelia psychrophila</name>
    <dbReference type="NCBI Taxonomy" id="1759441"/>
    <lineage>
        <taxon>Eukaryota</taxon>
        <taxon>Fungi</taxon>
        <taxon>Dikarya</taxon>
        <taxon>Basidiomycota</taxon>
        <taxon>Agaricomycotina</taxon>
        <taxon>Agaricomycetes</taxon>
        <taxon>Agaricomycetidae</taxon>
        <taxon>Atheliales</taxon>
        <taxon>Atheliaceae</taxon>
        <taxon>Athelia</taxon>
    </lineage>
</organism>